<dbReference type="PROSITE" id="PS00675">
    <property type="entry name" value="SIGMA54_INTERACT_1"/>
    <property type="match status" value="1"/>
</dbReference>
<evidence type="ECO:0000256" key="1">
    <source>
        <dbReference type="ARBA" id="ARBA00022741"/>
    </source>
</evidence>
<feature type="domain" description="Sigma-54 factor interaction" evidence="8">
    <location>
        <begin position="19"/>
        <end position="248"/>
    </location>
</feature>
<dbReference type="Gene3D" id="1.10.8.60">
    <property type="match status" value="1"/>
</dbReference>
<dbReference type="PROSITE" id="PS50045">
    <property type="entry name" value="SIGMA54_INTERACT_4"/>
    <property type="match status" value="1"/>
</dbReference>
<dbReference type="InterPro" id="IPR025943">
    <property type="entry name" value="Sigma_54_int_dom_ATP-bd_2"/>
</dbReference>
<dbReference type="InterPro" id="IPR027417">
    <property type="entry name" value="P-loop_NTPase"/>
</dbReference>
<reference evidence="9 10" key="1">
    <citation type="submission" date="2017-04" db="EMBL/GenBank/DDBJ databases">
        <authorList>
            <person name="Afonso C.L."/>
            <person name="Miller P.J."/>
            <person name="Scott M.A."/>
            <person name="Spackman E."/>
            <person name="Goraichik I."/>
            <person name="Dimitrov K.M."/>
            <person name="Suarez D.L."/>
            <person name="Swayne D.E."/>
        </authorList>
    </citation>
    <scope>NUCLEOTIDE SEQUENCE [LARGE SCALE GENOMIC DNA]</scope>
    <source>
        <strain evidence="9 10">USBA 355</strain>
    </source>
</reference>
<keyword evidence="5" id="KW-0238">DNA-binding</keyword>
<dbReference type="AlphaFoldDB" id="A0A1Y6BGS8"/>
<dbReference type="InterPro" id="IPR009057">
    <property type="entry name" value="Homeodomain-like_sf"/>
</dbReference>
<organism evidence="9 10">
    <name type="scientific">Tistlia consotensis USBA 355</name>
    <dbReference type="NCBI Taxonomy" id="560819"/>
    <lineage>
        <taxon>Bacteria</taxon>
        <taxon>Pseudomonadati</taxon>
        <taxon>Pseudomonadota</taxon>
        <taxon>Alphaproteobacteria</taxon>
        <taxon>Rhodospirillales</taxon>
        <taxon>Rhodovibrionaceae</taxon>
        <taxon>Tistlia</taxon>
    </lineage>
</organism>
<dbReference type="InterPro" id="IPR058031">
    <property type="entry name" value="AAA_lid_NorR"/>
</dbReference>
<evidence type="ECO:0000313" key="9">
    <source>
        <dbReference type="EMBL" id="SMF03169.1"/>
    </source>
</evidence>
<dbReference type="FunFam" id="3.40.50.300:FF:000006">
    <property type="entry name" value="DNA-binding transcriptional regulator NtrC"/>
    <property type="match status" value="1"/>
</dbReference>
<dbReference type="STRING" id="560819.SAMN05428998_103117"/>
<dbReference type="PANTHER" id="PTHR32071:SF112">
    <property type="entry name" value="REGULATORY PROTEIN"/>
    <property type="match status" value="1"/>
</dbReference>
<dbReference type="PROSITE" id="PS00688">
    <property type="entry name" value="SIGMA54_INTERACT_3"/>
    <property type="match status" value="1"/>
</dbReference>
<dbReference type="GO" id="GO:0005524">
    <property type="term" value="F:ATP binding"/>
    <property type="evidence" value="ECO:0007669"/>
    <property type="project" value="UniProtKB-KW"/>
</dbReference>
<dbReference type="SUPFAM" id="SSF46689">
    <property type="entry name" value="Homeodomain-like"/>
    <property type="match status" value="1"/>
</dbReference>
<dbReference type="Gene3D" id="3.40.50.300">
    <property type="entry name" value="P-loop containing nucleotide triphosphate hydrolases"/>
    <property type="match status" value="1"/>
</dbReference>
<keyword evidence="10" id="KW-1185">Reference proteome</keyword>
<dbReference type="Proteomes" id="UP000192917">
    <property type="component" value="Unassembled WGS sequence"/>
</dbReference>
<dbReference type="InterPro" id="IPR002078">
    <property type="entry name" value="Sigma_54_int"/>
</dbReference>
<name>A0A1Y6BGS8_9PROT</name>
<keyword evidence="6" id="KW-0010">Activator</keyword>
<evidence type="ECO:0000256" key="5">
    <source>
        <dbReference type="ARBA" id="ARBA00023125"/>
    </source>
</evidence>
<keyword evidence="3" id="KW-0902">Two-component regulatory system</keyword>
<keyword evidence="4" id="KW-0805">Transcription regulation</keyword>
<gene>
    <name evidence="9" type="ORF">SAMN05428998_103117</name>
</gene>
<dbReference type="GO" id="GO:0003677">
    <property type="term" value="F:DNA binding"/>
    <property type="evidence" value="ECO:0007669"/>
    <property type="project" value="UniProtKB-KW"/>
</dbReference>
<proteinExistence type="predicted"/>
<dbReference type="Pfam" id="PF25601">
    <property type="entry name" value="AAA_lid_14"/>
    <property type="match status" value="1"/>
</dbReference>
<dbReference type="InterPro" id="IPR003593">
    <property type="entry name" value="AAA+_ATPase"/>
</dbReference>
<keyword evidence="7" id="KW-0804">Transcription</keyword>
<evidence type="ECO:0000259" key="8">
    <source>
        <dbReference type="PROSITE" id="PS50045"/>
    </source>
</evidence>
<evidence type="ECO:0000256" key="7">
    <source>
        <dbReference type="ARBA" id="ARBA00023163"/>
    </source>
</evidence>
<dbReference type="SMART" id="SM00382">
    <property type="entry name" value="AAA"/>
    <property type="match status" value="1"/>
</dbReference>
<evidence type="ECO:0000256" key="2">
    <source>
        <dbReference type="ARBA" id="ARBA00022840"/>
    </source>
</evidence>
<dbReference type="GO" id="GO:0006355">
    <property type="term" value="P:regulation of DNA-templated transcription"/>
    <property type="evidence" value="ECO:0007669"/>
    <property type="project" value="InterPro"/>
</dbReference>
<sequence>MLSEGAAVADNSLFSDLGIVGRSPSFLRIQTSVARYAECDVPVLIHGETGTGKELVARALHYLSGRRDRPFVPVNCGALPDSLVENELFGHRRGAYTDARAEQRGMVALAEGGSLLLDEVDALDRRAQVTLLRFLQDRQYRPLGAEALVQADVRIVAASNADLKGLVEAGAFRQDLLFRLDVAAVEVPPLRERGDDVLLLAEHFLDRYARQYQRRPPTLGPAARLLLLGHDWPGNVRELENAMHRAAILADQGRLDELPPGVLPEPGQTAATEAGAAVEDPDYRGGLKRAKARCLQQFERRYLEWLLCQTRGNVSAAARTAGTERRHLGRMIKRAGLSAEMFRGAEADASSGRALRG</sequence>
<dbReference type="InterPro" id="IPR025944">
    <property type="entry name" value="Sigma_54_int_dom_CS"/>
</dbReference>
<dbReference type="GO" id="GO:0000160">
    <property type="term" value="P:phosphorelay signal transduction system"/>
    <property type="evidence" value="ECO:0007669"/>
    <property type="project" value="UniProtKB-KW"/>
</dbReference>
<accession>A0A1Y6BGS8</accession>
<evidence type="ECO:0000313" key="10">
    <source>
        <dbReference type="Proteomes" id="UP000192917"/>
    </source>
</evidence>
<dbReference type="CDD" id="cd00009">
    <property type="entry name" value="AAA"/>
    <property type="match status" value="1"/>
</dbReference>
<dbReference type="InterPro" id="IPR025662">
    <property type="entry name" value="Sigma_54_int_dom_ATP-bd_1"/>
</dbReference>
<protein>
    <submittedName>
        <fullName evidence="9">Sigma-54 interaction domain-containing protein</fullName>
    </submittedName>
</protein>
<keyword evidence="1" id="KW-0547">Nucleotide-binding</keyword>
<dbReference type="PANTHER" id="PTHR32071">
    <property type="entry name" value="TRANSCRIPTIONAL REGULATORY PROTEIN"/>
    <property type="match status" value="1"/>
</dbReference>
<dbReference type="SUPFAM" id="SSF52540">
    <property type="entry name" value="P-loop containing nucleoside triphosphate hydrolases"/>
    <property type="match status" value="1"/>
</dbReference>
<dbReference type="EMBL" id="FWZX01000003">
    <property type="protein sequence ID" value="SMF03169.1"/>
    <property type="molecule type" value="Genomic_DNA"/>
</dbReference>
<dbReference type="Gene3D" id="1.10.10.60">
    <property type="entry name" value="Homeodomain-like"/>
    <property type="match status" value="1"/>
</dbReference>
<dbReference type="PROSITE" id="PS00676">
    <property type="entry name" value="SIGMA54_INTERACT_2"/>
    <property type="match status" value="1"/>
</dbReference>
<evidence type="ECO:0000256" key="6">
    <source>
        <dbReference type="ARBA" id="ARBA00023159"/>
    </source>
</evidence>
<keyword evidence="2" id="KW-0067">ATP-binding</keyword>
<evidence type="ECO:0000256" key="3">
    <source>
        <dbReference type="ARBA" id="ARBA00023012"/>
    </source>
</evidence>
<evidence type="ECO:0000256" key="4">
    <source>
        <dbReference type="ARBA" id="ARBA00023015"/>
    </source>
</evidence>
<dbReference type="Pfam" id="PF00158">
    <property type="entry name" value="Sigma54_activat"/>
    <property type="match status" value="1"/>
</dbReference>